<keyword evidence="11" id="KW-1185">Reference proteome</keyword>
<evidence type="ECO:0000256" key="3">
    <source>
        <dbReference type="ARBA" id="ARBA00022679"/>
    </source>
</evidence>
<evidence type="ECO:0000256" key="1">
    <source>
        <dbReference type="ARBA" id="ARBA00000900"/>
    </source>
</evidence>
<keyword evidence="7" id="KW-0862">Zinc</keyword>
<dbReference type="InterPro" id="IPR001841">
    <property type="entry name" value="Znf_RING"/>
</dbReference>
<keyword evidence="6" id="KW-0833">Ubl conjugation pathway</keyword>
<sequence>MVNLGILLDILVNNMGQRNMVYANQIIDLEMDQQGNGHLHPEPGVLYGSIANVLPPNIHMVLPTPANTINWDVHRLPAHRDSALFYGMPQYNNVQHHQPAANLDLAVATASNHYAPHMDPPSGTRVFPIPLNHGSHDQFPFSSNHGIIGVSADSYGRNSHFVDGLRGSFKRKNAEGIPGNFQFCNASAGSSSAVAPMSARPLESDVTLMDAASFALPEYGENDMSSAIEVGSHRSLRNRSVATGLDSVMAHTTNHIIQGNYQGQPFQTAHTPWVDPQFGRNGGDSGTFTWSQAPTLPYLHGCMEAGNMNVHGYQVTASHRSSTRFLHPPPIPQGHRNLHHLPPPMHRLRGHNIDSNSQVATSSRRLSTITTSHTSVNPFQDGVEAGPGIVGSVPPTGFRIYQPHRMEAMPEANSRLRIHPHLRILPEDGVAMLEIPGYYEVGDFIDHHRDMRLDIDHMSYEELLALGERIGTVGTGLVEETITSYLKTRTFSSSKTCSKQEQAAHGDQEIDFCVICQANFMDRERIGTLDCGHEYHLDCIKRWLHVKNTCPICKSSAVTTERKH</sequence>
<dbReference type="PROSITE" id="PS50089">
    <property type="entry name" value="ZF_RING_2"/>
    <property type="match status" value="1"/>
</dbReference>
<dbReference type="PANTHER" id="PTHR22937">
    <property type="entry name" value="E3 UBIQUITIN-PROTEIN LIGASE RNF165"/>
    <property type="match status" value="1"/>
</dbReference>
<dbReference type="EMBL" id="CAUOFW020004566">
    <property type="protein sequence ID" value="CAK9166259.1"/>
    <property type="molecule type" value="Genomic_DNA"/>
</dbReference>
<dbReference type="Gene3D" id="3.30.40.10">
    <property type="entry name" value="Zinc/RING finger domain, C3HC4 (zinc finger)"/>
    <property type="match status" value="1"/>
</dbReference>
<evidence type="ECO:0000256" key="6">
    <source>
        <dbReference type="ARBA" id="ARBA00022786"/>
    </source>
</evidence>
<gene>
    <name evidence="10" type="ORF">ILEXP_LOCUS35467</name>
</gene>
<reference evidence="10 11" key="1">
    <citation type="submission" date="2024-02" db="EMBL/GenBank/DDBJ databases">
        <authorList>
            <person name="Vignale AGUSTIN F."/>
            <person name="Sosa J E."/>
            <person name="Modenutti C."/>
        </authorList>
    </citation>
    <scope>NUCLEOTIDE SEQUENCE [LARGE SCALE GENOMIC DNA]</scope>
</reference>
<dbReference type="SMART" id="SM00184">
    <property type="entry name" value="RING"/>
    <property type="match status" value="1"/>
</dbReference>
<dbReference type="EC" id="2.3.2.27" evidence="2"/>
<dbReference type="GO" id="GO:0061630">
    <property type="term" value="F:ubiquitin protein ligase activity"/>
    <property type="evidence" value="ECO:0007669"/>
    <property type="project" value="UniProtKB-EC"/>
</dbReference>
<dbReference type="PANTHER" id="PTHR22937:SF222">
    <property type="entry name" value="RING-TYPE E3 UBIQUITIN TRANSFERASE"/>
    <property type="match status" value="1"/>
</dbReference>
<evidence type="ECO:0000256" key="8">
    <source>
        <dbReference type="PROSITE-ProRule" id="PRU00175"/>
    </source>
</evidence>
<keyword evidence="4" id="KW-0479">Metal-binding</keyword>
<dbReference type="Proteomes" id="UP001642360">
    <property type="component" value="Unassembled WGS sequence"/>
</dbReference>
<dbReference type="InterPro" id="IPR045191">
    <property type="entry name" value="MBR1/2-like"/>
</dbReference>
<evidence type="ECO:0000256" key="5">
    <source>
        <dbReference type="ARBA" id="ARBA00022771"/>
    </source>
</evidence>
<accession>A0ABC8TH00</accession>
<evidence type="ECO:0000313" key="11">
    <source>
        <dbReference type="Proteomes" id="UP001642360"/>
    </source>
</evidence>
<comment type="catalytic activity">
    <reaction evidence="1">
        <text>S-ubiquitinyl-[E2 ubiquitin-conjugating enzyme]-L-cysteine + [acceptor protein]-L-lysine = [E2 ubiquitin-conjugating enzyme]-L-cysteine + N(6)-ubiquitinyl-[acceptor protein]-L-lysine.</text>
        <dbReference type="EC" id="2.3.2.27"/>
    </reaction>
</comment>
<dbReference type="CDD" id="cd16469">
    <property type="entry name" value="RING-H2_RNF24-like"/>
    <property type="match status" value="1"/>
</dbReference>
<dbReference type="AlphaFoldDB" id="A0ABC8TH00"/>
<feature type="domain" description="RING-type" evidence="9">
    <location>
        <begin position="513"/>
        <end position="554"/>
    </location>
</feature>
<protein>
    <recommendedName>
        <fullName evidence="2">RING-type E3 ubiquitin transferase</fullName>
        <ecNumber evidence="2">2.3.2.27</ecNumber>
    </recommendedName>
</protein>
<dbReference type="SUPFAM" id="SSF57850">
    <property type="entry name" value="RING/U-box"/>
    <property type="match status" value="1"/>
</dbReference>
<name>A0ABC8TH00_9AQUA</name>
<dbReference type="InterPro" id="IPR013083">
    <property type="entry name" value="Znf_RING/FYVE/PHD"/>
</dbReference>
<comment type="caution">
    <text evidence="10">The sequence shown here is derived from an EMBL/GenBank/DDBJ whole genome shotgun (WGS) entry which is preliminary data.</text>
</comment>
<keyword evidence="5 8" id="KW-0863">Zinc-finger</keyword>
<evidence type="ECO:0000259" key="9">
    <source>
        <dbReference type="PROSITE" id="PS50089"/>
    </source>
</evidence>
<evidence type="ECO:0000256" key="7">
    <source>
        <dbReference type="ARBA" id="ARBA00022833"/>
    </source>
</evidence>
<keyword evidence="3" id="KW-0808">Transferase</keyword>
<evidence type="ECO:0000256" key="4">
    <source>
        <dbReference type="ARBA" id="ARBA00022723"/>
    </source>
</evidence>
<organism evidence="10 11">
    <name type="scientific">Ilex paraguariensis</name>
    <name type="common">yerba mate</name>
    <dbReference type="NCBI Taxonomy" id="185542"/>
    <lineage>
        <taxon>Eukaryota</taxon>
        <taxon>Viridiplantae</taxon>
        <taxon>Streptophyta</taxon>
        <taxon>Embryophyta</taxon>
        <taxon>Tracheophyta</taxon>
        <taxon>Spermatophyta</taxon>
        <taxon>Magnoliopsida</taxon>
        <taxon>eudicotyledons</taxon>
        <taxon>Gunneridae</taxon>
        <taxon>Pentapetalae</taxon>
        <taxon>asterids</taxon>
        <taxon>campanulids</taxon>
        <taxon>Aquifoliales</taxon>
        <taxon>Aquifoliaceae</taxon>
        <taxon>Ilex</taxon>
    </lineage>
</organism>
<dbReference type="Pfam" id="PF13639">
    <property type="entry name" value="zf-RING_2"/>
    <property type="match status" value="1"/>
</dbReference>
<evidence type="ECO:0000313" key="10">
    <source>
        <dbReference type="EMBL" id="CAK9166259.1"/>
    </source>
</evidence>
<evidence type="ECO:0000256" key="2">
    <source>
        <dbReference type="ARBA" id="ARBA00012483"/>
    </source>
</evidence>
<dbReference type="GO" id="GO:0008270">
    <property type="term" value="F:zinc ion binding"/>
    <property type="evidence" value="ECO:0007669"/>
    <property type="project" value="UniProtKB-KW"/>
</dbReference>
<proteinExistence type="predicted"/>